<evidence type="ECO:0000313" key="4">
    <source>
        <dbReference type="Proteomes" id="UP000499080"/>
    </source>
</evidence>
<dbReference type="EMBL" id="BGPR01124852">
    <property type="protein sequence ID" value="GBN30695.1"/>
    <property type="molecule type" value="Genomic_DNA"/>
</dbReference>
<organism evidence="3 4">
    <name type="scientific">Araneus ventricosus</name>
    <name type="common">Orbweaver spider</name>
    <name type="synonym">Epeira ventricosa</name>
    <dbReference type="NCBI Taxonomy" id="182803"/>
    <lineage>
        <taxon>Eukaryota</taxon>
        <taxon>Metazoa</taxon>
        <taxon>Ecdysozoa</taxon>
        <taxon>Arthropoda</taxon>
        <taxon>Chelicerata</taxon>
        <taxon>Arachnida</taxon>
        <taxon>Araneae</taxon>
        <taxon>Araneomorphae</taxon>
        <taxon>Entelegynae</taxon>
        <taxon>Araneoidea</taxon>
        <taxon>Araneidae</taxon>
        <taxon>Araneus</taxon>
    </lineage>
</organism>
<keyword evidence="4" id="KW-1185">Reference proteome</keyword>
<dbReference type="Proteomes" id="UP000499080">
    <property type="component" value="Unassembled WGS sequence"/>
</dbReference>
<evidence type="ECO:0000313" key="3">
    <source>
        <dbReference type="EMBL" id="GBN30695.1"/>
    </source>
</evidence>
<evidence type="ECO:0000313" key="1">
    <source>
        <dbReference type="EMBL" id="GBN27922.1"/>
    </source>
</evidence>
<name>A0A4Y2MUB2_ARAVE</name>
<reference evidence="3 4" key="1">
    <citation type="journal article" date="2019" name="Sci. Rep.">
        <title>Orb-weaving spider Araneus ventricosus genome elucidates the spidroin gene catalogue.</title>
        <authorList>
            <person name="Kono N."/>
            <person name="Nakamura H."/>
            <person name="Ohtoshi R."/>
            <person name="Moran D.A.P."/>
            <person name="Shinohara A."/>
            <person name="Yoshida Y."/>
            <person name="Fujiwara M."/>
            <person name="Mori M."/>
            <person name="Tomita M."/>
            <person name="Arakawa K."/>
        </authorList>
    </citation>
    <scope>NUCLEOTIDE SEQUENCE [LARGE SCALE GENOMIC DNA]</scope>
</reference>
<comment type="caution">
    <text evidence="3">The sequence shown here is derived from an EMBL/GenBank/DDBJ whole genome shotgun (WGS) entry which is preliminary data.</text>
</comment>
<dbReference type="EMBL" id="BGPR01123814">
    <property type="protein sequence ID" value="GBN27954.1"/>
    <property type="molecule type" value="Genomic_DNA"/>
</dbReference>
<gene>
    <name evidence="2" type="ORF">AVEN_187125_1</name>
    <name evidence="3" type="ORF">AVEN_2726_1</name>
    <name evidence="1" type="ORF">AVEN_62438_1</name>
</gene>
<feature type="non-terminal residue" evidence="3">
    <location>
        <position position="1"/>
    </location>
</feature>
<sequence length="85" mass="9270">NPTPRSKTPCVDSPLSSLFSFSSLRLPFLNPYLPDLRGVAEEFNLSDLSVCRTNHPTTNLRLPSRLIIGRGQNANAPLSASAYVV</sequence>
<accession>A0A4Y2MUB2</accession>
<protein>
    <submittedName>
        <fullName evidence="3">Uncharacterized protein</fullName>
    </submittedName>
</protein>
<evidence type="ECO:0000313" key="2">
    <source>
        <dbReference type="EMBL" id="GBN27954.1"/>
    </source>
</evidence>
<proteinExistence type="predicted"/>
<dbReference type="AlphaFoldDB" id="A0A4Y2MUB2"/>
<dbReference type="EMBL" id="BGPR01123804">
    <property type="protein sequence ID" value="GBN27922.1"/>
    <property type="molecule type" value="Genomic_DNA"/>
</dbReference>